<dbReference type="Proteomes" id="UP001370758">
    <property type="component" value="Unassembled WGS sequence"/>
</dbReference>
<sequence length="623" mass="68278">MKLGNILPLLLVHTAHAAIFEQERIATVGSGDELAAPTAVVKRDTEGIFGRARKVADPDPEEQVGRNVRRARKMADPDPEEQARPQDPENLSTRVAKRAKPAPTIQGRKYADPDPEEQARPQDPENLSTRVAKRAKPAPTIQGRARKYADPDPEEQVRPQDPENLSTRVAKRAKPAPTVVEKRAKPAPTVIEKRAKPAPTVVEKRARPKFADPDPEEQVRPDIIPTRGVKRDDQAALDFIPLPTGRIEIPVGAHTPITNAGINARPSGVLDTIGLTIQTLCSAFIPFTNTGTGTGTFPDQSAPRVYMDLDGVRVWQNTPKGLLVDTGSTGFTIGNITWQTHFQKSWAATDKSRPGYKYLSSSKTLYKGYWVNVNITFRDLSWNPIIRSEIPVLVFDRKFKCQGGFDSAAQACIGTFEKLSPDGAYLGIGYGRRGDGMAQCTPDRNPFLSVKGIWRDLPATGCNYRNGYVVTKTGIYWGLNVVNTNNFKFHTLKKDSGVNMDWSMPTMCLRSSNNQQTCRAGNFLPDTGVIKSYITSPDIPSSGTAPPTGGLSLRLNVPDSGQGMATLNYNNVGSGGNHLPSAYSTTKSDTSNPRVYLNTGSRFFNNYETAFDADFGYFGLKKL</sequence>
<gene>
    <name evidence="3" type="ORF">TWF481_007666</name>
</gene>
<feature type="signal peptide" evidence="2">
    <location>
        <begin position="1"/>
        <end position="17"/>
    </location>
</feature>
<dbReference type="AlphaFoldDB" id="A0AAV9WC52"/>
<feature type="region of interest" description="Disordered" evidence="1">
    <location>
        <begin position="51"/>
        <end position="185"/>
    </location>
</feature>
<keyword evidence="4" id="KW-1185">Reference proteome</keyword>
<reference evidence="3 4" key="1">
    <citation type="submission" date="2023-08" db="EMBL/GenBank/DDBJ databases">
        <authorList>
            <person name="Palmer J.M."/>
        </authorList>
    </citation>
    <scope>NUCLEOTIDE SEQUENCE [LARGE SCALE GENOMIC DNA]</scope>
    <source>
        <strain evidence="3 4">TWF481</strain>
    </source>
</reference>
<evidence type="ECO:0000313" key="4">
    <source>
        <dbReference type="Proteomes" id="UP001370758"/>
    </source>
</evidence>
<name>A0AAV9WC52_9PEZI</name>
<proteinExistence type="predicted"/>
<evidence type="ECO:0008006" key="5">
    <source>
        <dbReference type="Google" id="ProtNLM"/>
    </source>
</evidence>
<feature type="compositionally biased region" description="Basic and acidic residues" evidence="1">
    <location>
        <begin position="202"/>
        <end position="220"/>
    </location>
</feature>
<feature type="chain" id="PRO_5043743252" description="Peptidase A1 domain-containing protein" evidence="2">
    <location>
        <begin position="18"/>
        <end position="623"/>
    </location>
</feature>
<organism evidence="3 4">
    <name type="scientific">Arthrobotrys musiformis</name>
    <dbReference type="NCBI Taxonomy" id="47236"/>
    <lineage>
        <taxon>Eukaryota</taxon>
        <taxon>Fungi</taxon>
        <taxon>Dikarya</taxon>
        <taxon>Ascomycota</taxon>
        <taxon>Pezizomycotina</taxon>
        <taxon>Orbiliomycetes</taxon>
        <taxon>Orbiliales</taxon>
        <taxon>Orbiliaceae</taxon>
        <taxon>Arthrobotrys</taxon>
    </lineage>
</organism>
<feature type="compositionally biased region" description="Basic and acidic residues" evidence="1">
    <location>
        <begin position="147"/>
        <end position="161"/>
    </location>
</feature>
<dbReference type="EMBL" id="JAVHJL010000004">
    <property type="protein sequence ID" value="KAK6505774.1"/>
    <property type="molecule type" value="Genomic_DNA"/>
</dbReference>
<accession>A0AAV9WC52</accession>
<evidence type="ECO:0000256" key="1">
    <source>
        <dbReference type="SAM" id="MobiDB-lite"/>
    </source>
</evidence>
<evidence type="ECO:0000313" key="3">
    <source>
        <dbReference type="EMBL" id="KAK6505774.1"/>
    </source>
</evidence>
<keyword evidence="2" id="KW-0732">Signal</keyword>
<evidence type="ECO:0000256" key="2">
    <source>
        <dbReference type="SAM" id="SignalP"/>
    </source>
</evidence>
<comment type="caution">
    <text evidence="3">The sequence shown here is derived from an EMBL/GenBank/DDBJ whole genome shotgun (WGS) entry which is preliminary data.</text>
</comment>
<protein>
    <recommendedName>
        <fullName evidence="5">Peptidase A1 domain-containing protein</fullName>
    </recommendedName>
</protein>
<feature type="compositionally biased region" description="Basic and acidic residues" evidence="1">
    <location>
        <begin position="109"/>
        <end position="123"/>
    </location>
</feature>
<feature type="region of interest" description="Disordered" evidence="1">
    <location>
        <begin position="198"/>
        <end position="221"/>
    </location>
</feature>
<feature type="compositionally biased region" description="Basic and acidic residues" evidence="1">
    <location>
        <begin position="73"/>
        <end position="87"/>
    </location>
</feature>